<proteinExistence type="predicted"/>
<accession>A0ABW4CG03</accession>
<keyword evidence="2" id="KW-1185">Reference proteome</keyword>
<comment type="caution">
    <text evidence="1">The sequence shown here is derived from an EMBL/GenBank/DDBJ whole genome shotgun (WGS) entry which is preliminary data.</text>
</comment>
<dbReference type="EMBL" id="JBHTNU010000025">
    <property type="protein sequence ID" value="MFD1428476.1"/>
    <property type="molecule type" value="Genomic_DNA"/>
</dbReference>
<evidence type="ECO:0000313" key="2">
    <source>
        <dbReference type="Proteomes" id="UP001597282"/>
    </source>
</evidence>
<name>A0ABW4CG03_9BACL</name>
<reference evidence="2" key="1">
    <citation type="journal article" date="2019" name="Int. J. Syst. Evol. Microbiol.">
        <title>The Global Catalogue of Microorganisms (GCM) 10K type strain sequencing project: providing services to taxonomists for standard genome sequencing and annotation.</title>
        <authorList>
            <consortium name="The Broad Institute Genomics Platform"/>
            <consortium name="The Broad Institute Genome Sequencing Center for Infectious Disease"/>
            <person name="Wu L."/>
            <person name="Ma J."/>
        </authorList>
    </citation>
    <scope>NUCLEOTIDE SEQUENCE [LARGE SCALE GENOMIC DNA]</scope>
    <source>
        <strain evidence="2">S1</strain>
    </source>
</reference>
<sequence length="57" mass="6683">MAKDIIVHISDIGWEAVGVPDQHHPHVIDWYQIEDHIQEAEQCRVVTKEEVHQGETW</sequence>
<evidence type="ECO:0000313" key="1">
    <source>
        <dbReference type="EMBL" id="MFD1428476.1"/>
    </source>
</evidence>
<dbReference type="RefSeq" id="WP_380167417.1">
    <property type="nucleotide sequence ID" value="NZ_JBHTNU010000025.1"/>
</dbReference>
<dbReference type="Proteomes" id="UP001597282">
    <property type="component" value="Unassembled WGS sequence"/>
</dbReference>
<protein>
    <submittedName>
        <fullName evidence="1">Uncharacterized protein</fullName>
    </submittedName>
</protein>
<gene>
    <name evidence="1" type="ORF">ACFQ4Y_16370</name>
</gene>
<organism evidence="1 2">
    <name type="scientific">Kroppenstedtia sanguinis</name>
    <dbReference type="NCBI Taxonomy" id="1380684"/>
    <lineage>
        <taxon>Bacteria</taxon>
        <taxon>Bacillati</taxon>
        <taxon>Bacillota</taxon>
        <taxon>Bacilli</taxon>
        <taxon>Bacillales</taxon>
        <taxon>Thermoactinomycetaceae</taxon>
        <taxon>Kroppenstedtia</taxon>
    </lineage>
</organism>